<reference evidence="2 3" key="1">
    <citation type="journal article" date="2024" name="Commun. Biol.">
        <title>Comparative genomic analysis of thermophilic fungi reveals convergent evolutionary adaptations and gene losses.</title>
        <authorList>
            <person name="Steindorff A.S."/>
            <person name="Aguilar-Pontes M.V."/>
            <person name="Robinson A.J."/>
            <person name="Andreopoulos B."/>
            <person name="LaButti K."/>
            <person name="Kuo A."/>
            <person name="Mondo S."/>
            <person name="Riley R."/>
            <person name="Otillar R."/>
            <person name="Haridas S."/>
            <person name="Lipzen A."/>
            <person name="Grimwood J."/>
            <person name="Schmutz J."/>
            <person name="Clum A."/>
            <person name="Reid I.D."/>
            <person name="Moisan M.C."/>
            <person name="Butler G."/>
            <person name="Nguyen T.T.M."/>
            <person name="Dewar K."/>
            <person name="Conant G."/>
            <person name="Drula E."/>
            <person name="Henrissat B."/>
            <person name="Hansel C."/>
            <person name="Singer S."/>
            <person name="Hutchinson M.I."/>
            <person name="de Vries R.P."/>
            <person name="Natvig D.O."/>
            <person name="Powell A.J."/>
            <person name="Tsang A."/>
            <person name="Grigoriev I.V."/>
        </authorList>
    </citation>
    <scope>NUCLEOTIDE SEQUENCE [LARGE SCALE GENOMIC DNA]</scope>
    <source>
        <strain evidence="2 3">ATCC 22073</strain>
    </source>
</reference>
<evidence type="ECO:0000313" key="3">
    <source>
        <dbReference type="Proteomes" id="UP001600064"/>
    </source>
</evidence>
<gene>
    <name evidence="2" type="ORF">VTJ83DRAFT_6952</name>
</gene>
<organism evidence="2 3">
    <name type="scientific">Remersonia thermophila</name>
    <dbReference type="NCBI Taxonomy" id="72144"/>
    <lineage>
        <taxon>Eukaryota</taxon>
        <taxon>Fungi</taxon>
        <taxon>Dikarya</taxon>
        <taxon>Ascomycota</taxon>
        <taxon>Pezizomycotina</taxon>
        <taxon>Sordariomycetes</taxon>
        <taxon>Sordariomycetidae</taxon>
        <taxon>Sordariales</taxon>
        <taxon>Sordariales incertae sedis</taxon>
        <taxon>Remersonia</taxon>
    </lineage>
</organism>
<evidence type="ECO:0000256" key="1">
    <source>
        <dbReference type="SAM" id="MobiDB-lite"/>
    </source>
</evidence>
<sequence>MESQPNDQSIASESAPLLAPSDGDDNLFMVPLKRPMPGKSSRLSSVPPQSPPGSPSVTSPQSNVKSPQSGRIFGVSPYQSPAFSGRTVKPESPPMFVSPLMSPDSGMGGCPNLLCMATPESLLYSSPPMPGRTAGAGSSANISSQNNSASGSPDPQASSKGNTTSTARSAVGDGKPTEPSTKATSVGDSPPLANVEKPGEEVAAVTTQDMPAKPPAISAARNLRAHRPAPAVNASSRNLGLALNLGGNHPSTNPNFLTLPTSRAPKSPLAPPEATTSPISPHDSAAGKRSKGTGWTVPDSPLERLSQLRATPDSAYDRARQMELRRSEWKHVMYRFPMRGKEDWVIDADLTESSHARLADVARRSSEGFKWNGDRELANIYRVLAAAHTKVMEEMRAERRAMTAGVS</sequence>
<comment type="caution">
    <text evidence="2">The sequence shown here is derived from an EMBL/GenBank/DDBJ whole genome shotgun (WGS) entry which is preliminary data.</text>
</comment>
<feature type="compositionally biased region" description="Polar residues" evidence="1">
    <location>
        <begin position="178"/>
        <end position="187"/>
    </location>
</feature>
<name>A0ABR4D653_9PEZI</name>
<evidence type="ECO:0000313" key="2">
    <source>
        <dbReference type="EMBL" id="KAL2265852.1"/>
    </source>
</evidence>
<feature type="region of interest" description="Disordered" evidence="1">
    <location>
        <begin position="252"/>
        <end position="301"/>
    </location>
</feature>
<proteinExistence type="predicted"/>
<dbReference type="GeneID" id="98128364"/>
<dbReference type="Proteomes" id="UP001600064">
    <property type="component" value="Unassembled WGS sequence"/>
</dbReference>
<dbReference type="RefSeq" id="XP_070864579.1">
    <property type="nucleotide sequence ID" value="XM_071013720.1"/>
</dbReference>
<feature type="compositionally biased region" description="Polar residues" evidence="1">
    <location>
        <begin position="1"/>
        <end position="12"/>
    </location>
</feature>
<feature type="compositionally biased region" description="Polar residues" evidence="1">
    <location>
        <begin position="252"/>
        <end position="261"/>
    </location>
</feature>
<dbReference type="EMBL" id="JAZGUE010000006">
    <property type="protein sequence ID" value="KAL2265852.1"/>
    <property type="molecule type" value="Genomic_DNA"/>
</dbReference>
<feature type="region of interest" description="Disordered" evidence="1">
    <location>
        <begin position="1"/>
        <end position="219"/>
    </location>
</feature>
<accession>A0ABR4D653</accession>
<protein>
    <submittedName>
        <fullName evidence="2">Uncharacterized protein</fullName>
    </submittedName>
</protein>
<keyword evidence="3" id="KW-1185">Reference proteome</keyword>
<feature type="compositionally biased region" description="Polar residues" evidence="1">
    <location>
        <begin position="153"/>
        <end position="168"/>
    </location>
</feature>
<feature type="compositionally biased region" description="Low complexity" evidence="1">
    <location>
        <begin position="135"/>
        <end position="152"/>
    </location>
</feature>